<accession>A0ACB9RXM6</accession>
<name>A0ACB9RXM6_9MYRT</name>
<evidence type="ECO:0000313" key="2">
    <source>
        <dbReference type="Proteomes" id="UP001057402"/>
    </source>
</evidence>
<organism evidence="1 2">
    <name type="scientific">Melastoma candidum</name>
    <dbReference type="NCBI Taxonomy" id="119954"/>
    <lineage>
        <taxon>Eukaryota</taxon>
        <taxon>Viridiplantae</taxon>
        <taxon>Streptophyta</taxon>
        <taxon>Embryophyta</taxon>
        <taxon>Tracheophyta</taxon>
        <taxon>Spermatophyta</taxon>
        <taxon>Magnoliopsida</taxon>
        <taxon>eudicotyledons</taxon>
        <taxon>Gunneridae</taxon>
        <taxon>Pentapetalae</taxon>
        <taxon>rosids</taxon>
        <taxon>malvids</taxon>
        <taxon>Myrtales</taxon>
        <taxon>Melastomataceae</taxon>
        <taxon>Melastomatoideae</taxon>
        <taxon>Melastomateae</taxon>
        <taxon>Melastoma</taxon>
    </lineage>
</organism>
<reference evidence="2" key="1">
    <citation type="journal article" date="2023" name="Front. Plant Sci.">
        <title>Chromosomal-level genome assembly of Melastoma candidum provides insights into trichome evolution.</title>
        <authorList>
            <person name="Zhong Y."/>
            <person name="Wu W."/>
            <person name="Sun C."/>
            <person name="Zou P."/>
            <person name="Liu Y."/>
            <person name="Dai S."/>
            <person name="Zhou R."/>
        </authorList>
    </citation>
    <scope>NUCLEOTIDE SEQUENCE [LARGE SCALE GENOMIC DNA]</scope>
</reference>
<dbReference type="EMBL" id="CM042882">
    <property type="protein sequence ID" value="KAI4383850.1"/>
    <property type="molecule type" value="Genomic_DNA"/>
</dbReference>
<proteinExistence type="predicted"/>
<evidence type="ECO:0000313" key="1">
    <source>
        <dbReference type="EMBL" id="KAI4383850.1"/>
    </source>
</evidence>
<protein>
    <submittedName>
        <fullName evidence="1">Uncharacterized protein</fullName>
    </submittedName>
</protein>
<keyword evidence="2" id="KW-1185">Reference proteome</keyword>
<comment type="caution">
    <text evidence="1">The sequence shown here is derived from an EMBL/GenBank/DDBJ whole genome shotgun (WGS) entry which is preliminary data.</text>
</comment>
<sequence>MAPRDHDAKEKSAKYVLEDYEYRYYKELKEDSGKIRITGSLFKCPFCSSRGHKREYVLKDLLHHAARLSKSSGDISVREQARHLALGRYLKKYVVGRDERGSISSSRNADVSKGQLFVWPSMGVVANIKTDLKDGRHVAESGTQLRNEFTTKGFNPVRVHPLWNRFGHTGFSIVEFSKDWAGFRDAMAFDAYFRDKNAGKSDYRFFEERGDTLFGWIAQEDDFHSGNPIGHYLRDNGDLKTISSQEAEERRKTSTLLSDLKNTLETKKADLSEMKTKYRETKSSLQKLVHEKDLMIDAYNAEVKKLEDVARNQLDRIGQSHEKFMKQLKDQKESLRLEEELLGKRQVSYEGERKRLKHDKEMIDKAILEQRKADEKVFRLAEQHKKAKEELRQKIIKLEKELDAKQSLELEIERLRGHREIMKHIKDDGDETAKKMQEMTQSLEEKEEELDDLHALSQALIMKENAANTELQEARKALIVAFGKVTSRSFIGVKYMGELDNKPFLEAAKMKFNKEEAVLKATEVCSLWESHLKDPNWYPLKTIQVGEEHKEIIDEDDEKLRELKEEYGDEAVKAVTTAYMEINQYNPSGRYLTPELWNRQEERKATLKEGVTHLLKQWKNLKRKKD</sequence>
<gene>
    <name evidence="1" type="ORF">MLD38_009646</name>
</gene>
<dbReference type="Proteomes" id="UP001057402">
    <property type="component" value="Chromosome 3"/>
</dbReference>